<dbReference type="InterPro" id="IPR019775">
    <property type="entry name" value="WD40_repeat_CS"/>
</dbReference>
<dbReference type="InterPro" id="IPR001680">
    <property type="entry name" value="WD40_rpt"/>
</dbReference>
<dbReference type="InterPro" id="IPR050349">
    <property type="entry name" value="WD_LIS1/nudF_dynein_reg"/>
</dbReference>
<evidence type="ECO:0000256" key="1">
    <source>
        <dbReference type="ARBA" id="ARBA00022574"/>
    </source>
</evidence>
<dbReference type="InterPro" id="IPR036322">
    <property type="entry name" value="WD40_repeat_dom_sf"/>
</dbReference>
<keyword evidence="2" id="KW-0677">Repeat</keyword>
<dbReference type="PRINTS" id="PR00320">
    <property type="entry name" value="GPROTEINBRPT"/>
</dbReference>
<dbReference type="PROSITE" id="PS50294">
    <property type="entry name" value="WD_REPEATS_REGION"/>
    <property type="match status" value="3"/>
</dbReference>
<protein>
    <submittedName>
        <fullName evidence="4">WD domain-containing protein, G-beta repeat-containing protein</fullName>
    </submittedName>
</protein>
<dbReference type="PANTHER" id="PTHR44129">
    <property type="entry name" value="WD REPEAT-CONTAINING PROTEIN POP1"/>
    <property type="match status" value="1"/>
</dbReference>
<proteinExistence type="predicted"/>
<sequence>MIRVERGVEPFETRIRLAVGEEEIVYATLKRLAPNYANWRVLQEIQAHSKAICWPDCIEFITDGRGILTGSWDDTLKLWDISTVLNTGMAGGREIRAFRGHPNDVRSIALSPGGRTVLSGSSDKTLKLWDLASRKVIRTFREHSGSVYAVAIAPDGRSALSGSRDNTLKLRGVASGKVIRILEGHSNSVHSIAFSPNGRRAASGDKSGVMILWGEE</sequence>
<evidence type="ECO:0000256" key="2">
    <source>
        <dbReference type="ARBA" id="ARBA00022737"/>
    </source>
</evidence>
<feature type="repeat" description="WD" evidence="3">
    <location>
        <begin position="58"/>
        <end position="83"/>
    </location>
</feature>
<dbReference type="CDD" id="cd00200">
    <property type="entry name" value="WD40"/>
    <property type="match status" value="1"/>
</dbReference>
<organism evidence="4">
    <name type="scientific">Candidatus Kentrum sp. FW</name>
    <dbReference type="NCBI Taxonomy" id="2126338"/>
    <lineage>
        <taxon>Bacteria</taxon>
        <taxon>Pseudomonadati</taxon>
        <taxon>Pseudomonadota</taxon>
        <taxon>Gammaproteobacteria</taxon>
        <taxon>Candidatus Kentrum</taxon>
    </lineage>
</organism>
<dbReference type="SMART" id="SM00320">
    <property type="entry name" value="WD40"/>
    <property type="match status" value="4"/>
</dbReference>
<name>A0A450SIY5_9GAMM</name>
<evidence type="ECO:0000313" key="4">
    <source>
        <dbReference type="EMBL" id="VFJ53392.1"/>
    </source>
</evidence>
<gene>
    <name evidence="4" type="ORF">BECKFW1821A_GA0114235_104210</name>
</gene>
<feature type="repeat" description="WD" evidence="3">
    <location>
        <begin position="140"/>
        <end position="181"/>
    </location>
</feature>
<dbReference type="InterPro" id="IPR015943">
    <property type="entry name" value="WD40/YVTN_repeat-like_dom_sf"/>
</dbReference>
<dbReference type="PROSITE" id="PS00678">
    <property type="entry name" value="WD_REPEATS_1"/>
    <property type="match status" value="2"/>
</dbReference>
<dbReference type="Pfam" id="PF00400">
    <property type="entry name" value="WD40"/>
    <property type="match status" value="4"/>
</dbReference>
<dbReference type="EMBL" id="CAADEW010000042">
    <property type="protein sequence ID" value="VFJ53392.1"/>
    <property type="molecule type" value="Genomic_DNA"/>
</dbReference>
<feature type="repeat" description="WD" evidence="3">
    <location>
        <begin position="182"/>
        <end position="216"/>
    </location>
</feature>
<dbReference type="InterPro" id="IPR020472">
    <property type="entry name" value="WD40_PAC1"/>
</dbReference>
<dbReference type="Gene3D" id="2.130.10.10">
    <property type="entry name" value="YVTN repeat-like/Quinoprotein amine dehydrogenase"/>
    <property type="match status" value="2"/>
</dbReference>
<dbReference type="AlphaFoldDB" id="A0A450SIY5"/>
<evidence type="ECO:0000256" key="3">
    <source>
        <dbReference type="PROSITE-ProRule" id="PRU00221"/>
    </source>
</evidence>
<accession>A0A450SIY5</accession>
<feature type="repeat" description="WD" evidence="3">
    <location>
        <begin position="98"/>
        <end position="139"/>
    </location>
</feature>
<dbReference type="PROSITE" id="PS50082">
    <property type="entry name" value="WD_REPEATS_2"/>
    <property type="match status" value="4"/>
</dbReference>
<keyword evidence="1 3" id="KW-0853">WD repeat</keyword>
<reference evidence="4" key="1">
    <citation type="submission" date="2019-02" db="EMBL/GenBank/DDBJ databases">
        <authorList>
            <person name="Gruber-Vodicka R. H."/>
            <person name="Seah K. B. B."/>
        </authorList>
    </citation>
    <scope>NUCLEOTIDE SEQUENCE</scope>
    <source>
        <strain evidence="4">BECK_BZ15</strain>
    </source>
</reference>
<dbReference type="SUPFAM" id="SSF50978">
    <property type="entry name" value="WD40 repeat-like"/>
    <property type="match status" value="1"/>
</dbReference>